<keyword evidence="1" id="KW-1133">Transmembrane helix</keyword>
<evidence type="ECO:0000256" key="1">
    <source>
        <dbReference type="SAM" id="Phobius"/>
    </source>
</evidence>
<keyword evidence="3" id="KW-1185">Reference proteome</keyword>
<organism evidence="2 3">
    <name type="scientific">Anabaenopsis circularis NIES-21</name>
    <dbReference type="NCBI Taxonomy" id="1085406"/>
    <lineage>
        <taxon>Bacteria</taxon>
        <taxon>Bacillati</taxon>
        <taxon>Cyanobacteriota</taxon>
        <taxon>Cyanophyceae</taxon>
        <taxon>Nostocales</taxon>
        <taxon>Nodulariaceae</taxon>
        <taxon>Anabaenopsis</taxon>
    </lineage>
</organism>
<name>A0A1Z4GL77_9CYAN</name>
<evidence type="ECO:0000313" key="3">
    <source>
        <dbReference type="Proteomes" id="UP000218287"/>
    </source>
</evidence>
<proteinExistence type="predicted"/>
<keyword evidence="1" id="KW-0812">Transmembrane</keyword>
<dbReference type="EMBL" id="AP018174">
    <property type="protein sequence ID" value="BAY18245.1"/>
    <property type="molecule type" value="Genomic_DNA"/>
</dbReference>
<protein>
    <submittedName>
        <fullName evidence="2">Uncharacterized protein</fullName>
    </submittedName>
</protein>
<dbReference type="AlphaFoldDB" id="A0A1Z4GL77"/>
<gene>
    <name evidence="2" type="ORF">NIES21_40890</name>
</gene>
<keyword evidence="1" id="KW-0472">Membrane</keyword>
<dbReference type="OrthoDB" id="516134at2"/>
<reference evidence="2 3" key="1">
    <citation type="submission" date="2017-06" db="EMBL/GenBank/DDBJ databases">
        <title>Genome sequencing of cyanobaciteial culture collection at National Institute for Environmental Studies (NIES).</title>
        <authorList>
            <person name="Hirose Y."/>
            <person name="Shimura Y."/>
            <person name="Fujisawa T."/>
            <person name="Nakamura Y."/>
            <person name="Kawachi M."/>
        </authorList>
    </citation>
    <scope>NUCLEOTIDE SEQUENCE [LARGE SCALE GENOMIC DNA]</scope>
    <source>
        <strain evidence="2 3">NIES-21</strain>
    </source>
</reference>
<evidence type="ECO:0000313" key="2">
    <source>
        <dbReference type="EMBL" id="BAY18245.1"/>
    </source>
</evidence>
<accession>A0A1Z4GL77</accession>
<dbReference type="Proteomes" id="UP000218287">
    <property type="component" value="Chromosome"/>
</dbReference>
<feature type="transmembrane region" description="Helical" evidence="1">
    <location>
        <begin position="12"/>
        <end position="34"/>
    </location>
</feature>
<feature type="transmembrane region" description="Helical" evidence="1">
    <location>
        <begin position="66"/>
        <end position="88"/>
    </location>
</feature>
<sequence length="97" mass="10912">MRSLLLQNLKLTIPTALVFTILGYAVSLPMSFLFNSEAARWQFHLPHSISIQTEKLDELGRFQTRVALGGTTMGIIIAQATFIAYVFALKNRQINNE</sequence>